<dbReference type="PANTHER" id="PTHR30373:SF2">
    <property type="entry name" value="UPF0603 PROTEIN YGCG"/>
    <property type="match status" value="1"/>
</dbReference>
<evidence type="ECO:0000313" key="5">
    <source>
        <dbReference type="Proteomes" id="UP000650467"/>
    </source>
</evidence>
<name>A0A835TFQ2_CHLIN</name>
<organism evidence="4 5">
    <name type="scientific">Chlamydomonas incerta</name>
    <dbReference type="NCBI Taxonomy" id="51695"/>
    <lineage>
        <taxon>Eukaryota</taxon>
        <taxon>Viridiplantae</taxon>
        <taxon>Chlorophyta</taxon>
        <taxon>core chlorophytes</taxon>
        <taxon>Chlorophyceae</taxon>
        <taxon>CS clade</taxon>
        <taxon>Chlamydomonadales</taxon>
        <taxon>Chlamydomonadaceae</taxon>
        <taxon>Chlamydomonas</taxon>
    </lineage>
</organism>
<dbReference type="Gene3D" id="3.10.310.50">
    <property type="match status" value="1"/>
</dbReference>
<accession>A0A835TFQ2</accession>
<dbReference type="EMBL" id="JAEHOC010000004">
    <property type="protein sequence ID" value="KAG2442578.1"/>
    <property type="molecule type" value="Genomic_DNA"/>
</dbReference>
<feature type="compositionally biased region" description="Basic and acidic residues" evidence="1">
    <location>
        <begin position="168"/>
        <end position="184"/>
    </location>
</feature>
<dbReference type="Proteomes" id="UP000650467">
    <property type="component" value="Unassembled WGS sequence"/>
</dbReference>
<reference evidence="4" key="1">
    <citation type="journal article" date="2020" name="bioRxiv">
        <title>Comparative genomics of Chlamydomonas.</title>
        <authorList>
            <person name="Craig R.J."/>
            <person name="Hasan A.R."/>
            <person name="Ness R.W."/>
            <person name="Keightley P.D."/>
        </authorList>
    </citation>
    <scope>NUCLEOTIDE SEQUENCE</scope>
    <source>
        <strain evidence="4">SAG 7.73</strain>
    </source>
</reference>
<sequence>MLSLGALGAPAIASEFDILGEPTPTANYFIDDASVMSKATRQDINKRLKLLEIQTGYRVEVVTVRRLEFETDAFAFADKVLENWYPTAEAGKDKGLLLIVTASKEGAVTGGAGFTAAVGDDLIDSIISTNIPIFTEEEKYNQTVVSAVERLEAKLLGNPVPEAPVRNEQNRERTYRTKEETEKSRNVTSTVVGTLLVIAVVVPMLQYYGYTARD</sequence>
<dbReference type="InterPro" id="IPR007621">
    <property type="entry name" value="TPM_dom"/>
</dbReference>
<dbReference type="Pfam" id="PF04536">
    <property type="entry name" value="TPM_phosphatase"/>
    <property type="match status" value="1"/>
</dbReference>
<evidence type="ECO:0000313" key="4">
    <source>
        <dbReference type="EMBL" id="KAG2442578.1"/>
    </source>
</evidence>
<evidence type="ECO:0000256" key="1">
    <source>
        <dbReference type="SAM" id="MobiDB-lite"/>
    </source>
</evidence>
<proteinExistence type="predicted"/>
<dbReference type="OrthoDB" id="5645at2759"/>
<protein>
    <recommendedName>
        <fullName evidence="3">TPM domain-containing protein</fullName>
    </recommendedName>
</protein>
<keyword evidence="2" id="KW-0472">Membrane</keyword>
<feature type="domain" description="TPM" evidence="3">
    <location>
        <begin position="30"/>
        <end position="153"/>
    </location>
</feature>
<gene>
    <name evidence="4" type="ORF">HXX76_002663</name>
</gene>
<keyword evidence="2" id="KW-0812">Transmembrane</keyword>
<feature type="transmembrane region" description="Helical" evidence="2">
    <location>
        <begin position="191"/>
        <end position="210"/>
    </location>
</feature>
<dbReference type="PANTHER" id="PTHR30373">
    <property type="entry name" value="UPF0603 PROTEIN YGCG"/>
    <property type="match status" value="1"/>
</dbReference>
<dbReference type="AlphaFoldDB" id="A0A835TFQ2"/>
<feature type="region of interest" description="Disordered" evidence="1">
    <location>
        <begin position="160"/>
        <end position="184"/>
    </location>
</feature>
<evidence type="ECO:0000259" key="3">
    <source>
        <dbReference type="Pfam" id="PF04536"/>
    </source>
</evidence>
<comment type="caution">
    <text evidence="4">The sequence shown here is derived from an EMBL/GenBank/DDBJ whole genome shotgun (WGS) entry which is preliminary data.</text>
</comment>
<keyword evidence="2" id="KW-1133">Transmembrane helix</keyword>
<keyword evidence="5" id="KW-1185">Reference proteome</keyword>
<evidence type="ECO:0000256" key="2">
    <source>
        <dbReference type="SAM" id="Phobius"/>
    </source>
</evidence>